<feature type="domain" description="Response regulatory" evidence="12">
    <location>
        <begin position="695"/>
        <end position="808"/>
    </location>
</feature>
<dbReference type="PANTHER" id="PTHR43065">
    <property type="entry name" value="SENSOR HISTIDINE KINASE"/>
    <property type="match status" value="1"/>
</dbReference>
<dbReference type="Gene3D" id="3.40.50.2300">
    <property type="match status" value="1"/>
</dbReference>
<feature type="domain" description="MHYT" evidence="13">
    <location>
        <begin position="7"/>
        <end position="196"/>
    </location>
</feature>
<dbReference type="PROSITE" id="PS50110">
    <property type="entry name" value="RESPONSE_REGULATORY"/>
    <property type="match status" value="1"/>
</dbReference>
<dbReference type="CDD" id="cd00082">
    <property type="entry name" value="HisKA"/>
    <property type="match status" value="1"/>
</dbReference>
<evidence type="ECO:0000256" key="4">
    <source>
        <dbReference type="ARBA" id="ARBA00022679"/>
    </source>
</evidence>
<dbReference type="Gene3D" id="3.30.450.40">
    <property type="match status" value="1"/>
</dbReference>
<dbReference type="SMART" id="SM00388">
    <property type="entry name" value="HisKA"/>
    <property type="match status" value="1"/>
</dbReference>
<evidence type="ECO:0000256" key="9">
    <source>
        <dbReference type="PROSITE-ProRule" id="PRU00169"/>
    </source>
</evidence>
<dbReference type="Gene3D" id="3.30.565.10">
    <property type="entry name" value="Histidine kinase-like ATPase, C-terminal domain"/>
    <property type="match status" value="1"/>
</dbReference>
<dbReference type="InterPro" id="IPR036890">
    <property type="entry name" value="HATPase_C_sf"/>
</dbReference>
<dbReference type="InterPro" id="IPR004358">
    <property type="entry name" value="Sig_transdc_His_kin-like_C"/>
</dbReference>
<dbReference type="InterPro" id="IPR003594">
    <property type="entry name" value="HATPase_dom"/>
</dbReference>
<evidence type="ECO:0000259" key="11">
    <source>
        <dbReference type="PROSITE" id="PS50109"/>
    </source>
</evidence>
<proteinExistence type="predicted"/>
<dbReference type="EMBL" id="JAROCY010000001">
    <property type="protein sequence ID" value="MDF8331723.1"/>
    <property type="molecule type" value="Genomic_DNA"/>
</dbReference>
<dbReference type="Pfam" id="PF03707">
    <property type="entry name" value="MHYT"/>
    <property type="match status" value="2"/>
</dbReference>
<keyword evidence="15" id="KW-1185">Reference proteome</keyword>
<reference evidence="14 15" key="1">
    <citation type="submission" date="2023-03" db="EMBL/GenBank/DDBJ databases">
        <title>Novosphingobium cyanobacteriorum sp. nov., isolated from a eutrophic reservoir during the Microcystis bloom period.</title>
        <authorList>
            <person name="Kang M."/>
            <person name="Le V."/>
            <person name="Ko S.-R."/>
            <person name="Lee S.-A."/>
            <person name="Ahn C.-Y."/>
        </authorList>
    </citation>
    <scope>NUCLEOTIDE SEQUENCE [LARGE SCALE GENOMIC DNA]</scope>
    <source>
        <strain evidence="14 15">HBC54</strain>
    </source>
</reference>
<dbReference type="InterPro" id="IPR005330">
    <property type="entry name" value="MHYT_dom"/>
</dbReference>
<dbReference type="InterPro" id="IPR003661">
    <property type="entry name" value="HisK_dim/P_dom"/>
</dbReference>
<dbReference type="PROSITE" id="PS50924">
    <property type="entry name" value="MHYT"/>
    <property type="match status" value="1"/>
</dbReference>
<dbReference type="InterPro" id="IPR001789">
    <property type="entry name" value="Sig_transdc_resp-reg_receiver"/>
</dbReference>
<dbReference type="PRINTS" id="PR00344">
    <property type="entry name" value="BCTRLSENSOR"/>
</dbReference>
<keyword evidence="6" id="KW-0418">Kinase</keyword>
<evidence type="ECO:0000259" key="13">
    <source>
        <dbReference type="PROSITE" id="PS50924"/>
    </source>
</evidence>
<keyword evidence="10" id="KW-0472">Membrane</keyword>
<evidence type="ECO:0000256" key="3">
    <source>
        <dbReference type="ARBA" id="ARBA00022553"/>
    </source>
</evidence>
<feature type="transmembrane region" description="Helical" evidence="10">
    <location>
        <begin position="111"/>
        <end position="131"/>
    </location>
</feature>
<gene>
    <name evidence="14" type="ORF">POM99_00785</name>
</gene>
<evidence type="ECO:0000256" key="1">
    <source>
        <dbReference type="ARBA" id="ARBA00000085"/>
    </source>
</evidence>
<dbReference type="SMART" id="SM00387">
    <property type="entry name" value="HATPase_c"/>
    <property type="match status" value="1"/>
</dbReference>
<evidence type="ECO:0000313" key="15">
    <source>
        <dbReference type="Proteomes" id="UP001222770"/>
    </source>
</evidence>
<dbReference type="PROSITE" id="PS50109">
    <property type="entry name" value="HIS_KIN"/>
    <property type="match status" value="1"/>
</dbReference>
<dbReference type="Gene3D" id="1.10.287.130">
    <property type="match status" value="1"/>
</dbReference>
<dbReference type="SUPFAM" id="SSF47384">
    <property type="entry name" value="Homodimeric domain of signal transducing histidine kinase"/>
    <property type="match status" value="1"/>
</dbReference>
<keyword evidence="4" id="KW-0808">Transferase</keyword>
<feature type="transmembrane region" description="Helical" evidence="10">
    <location>
        <begin position="173"/>
        <end position="193"/>
    </location>
</feature>
<evidence type="ECO:0000256" key="5">
    <source>
        <dbReference type="ARBA" id="ARBA00022741"/>
    </source>
</evidence>
<evidence type="ECO:0000313" key="14">
    <source>
        <dbReference type="EMBL" id="MDF8331723.1"/>
    </source>
</evidence>
<feature type="transmembrane region" description="Helical" evidence="10">
    <location>
        <begin position="143"/>
        <end position="161"/>
    </location>
</feature>
<dbReference type="RefSeq" id="WP_277274828.1">
    <property type="nucleotide sequence ID" value="NZ_JAROCY010000001.1"/>
</dbReference>
<evidence type="ECO:0000259" key="12">
    <source>
        <dbReference type="PROSITE" id="PS50110"/>
    </source>
</evidence>
<keyword evidence="5" id="KW-0547">Nucleotide-binding</keyword>
<dbReference type="Pfam" id="PF01590">
    <property type="entry name" value="GAF"/>
    <property type="match status" value="1"/>
</dbReference>
<keyword evidence="3 9" id="KW-0597">Phosphoprotein</keyword>
<sequence length="820" mass="88012">MAGGAEYNPFLVAVSILVAVFGSFTGLRLSRHIPGSAAGAREFWTAAAAVALGTSIWAMHFVAMLALRMPGMATGYDPVLTLLSLAVAVGFTGAGLALLDQARSSFSRLAIAGLLMGLGIVAMHYIGMAAMRMPAHIHYAPQWVAASVVIAIAAATLALHLSGRVSGTGRQVAAAIVMGAAIAGMHFSGMRAAEFQLDAEVMAQGSSPAIRQTYLAVAVGLITLIILALTLGAARIDAMFRASARRESRVALRLRIADVLRDARHPEALEQVARLMGEHFNVVRTGYGQLDEQASVFDYDICWTDGTVPPLLGRYPASAFGEKIVQRLREGHTVVVNDLLAADLSDEDLTRETARHVDTRAILVVPFVREGQLRSIIYLNDRDPRTWHAEDVAFLEELAERTRLVIERDLAERQLRELNAELESRVHSRTAELRATQDALLQSQKMEAVGQLAAGLAHDFNNLLGAVTGAFELIGRKAEDPERVRHFVKAGLQAAERGGQLTGQLLSFSRAQAIHLRPVVVCDVIERLAELLKRTLGPMIELYLALNPNPVAVLSDPTQVEMMVLNLAINARDAMPDGGMLTIGTRLCTIGDDAELAPGDYVEIVVRDTGVGMDEETLRRAMEPFFTTKPLGKGTGLGLAQIYASARRGGGSVRIESRPGAGTVVRVLLPCTRENERMDEAQPPQAPDAPARTMTVLVVDDDEHHREMVVNMLEDEGHVVRWAASGAEALMVMDGMTPDVVLLDYAMPGMNGAEVAERMRKVQPALPIVFASGYADTEAIGRAVGPDAVTLRKPFRQEDLLTALAGEAGATRKAGSGGGA</sequence>
<feature type="modified residue" description="4-aspartylphosphate" evidence="9">
    <location>
        <position position="744"/>
    </location>
</feature>
<protein>
    <recommendedName>
        <fullName evidence="2">histidine kinase</fullName>
        <ecNumber evidence="2">2.7.13.3</ecNumber>
    </recommendedName>
</protein>
<feature type="transmembrane region" description="Helical" evidence="10">
    <location>
        <begin position="213"/>
        <end position="236"/>
    </location>
</feature>
<dbReference type="Pfam" id="PF00072">
    <property type="entry name" value="Response_reg"/>
    <property type="match status" value="1"/>
</dbReference>
<dbReference type="InterPro" id="IPR003018">
    <property type="entry name" value="GAF"/>
</dbReference>
<dbReference type="InterPro" id="IPR005467">
    <property type="entry name" value="His_kinase_dom"/>
</dbReference>
<keyword evidence="10" id="KW-0812">Transmembrane</keyword>
<dbReference type="SMART" id="SM00448">
    <property type="entry name" value="REC"/>
    <property type="match status" value="1"/>
</dbReference>
<evidence type="ECO:0000256" key="7">
    <source>
        <dbReference type="ARBA" id="ARBA00022840"/>
    </source>
</evidence>
<comment type="caution">
    <text evidence="14">The sequence shown here is derived from an EMBL/GenBank/DDBJ whole genome shotgun (WGS) entry which is preliminary data.</text>
</comment>
<dbReference type="SUPFAM" id="SSF55874">
    <property type="entry name" value="ATPase domain of HSP90 chaperone/DNA topoisomerase II/histidine kinase"/>
    <property type="match status" value="1"/>
</dbReference>
<dbReference type="SUPFAM" id="SSF55781">
    <property type="entry name" value="GAF domain-like"/>
    <property type="match status" value="1"/>
</dbReference>
<feature type="domain" description="Histidine kinase" evidence="11">
    <location>
        <begin position="455"/>
        <end position="673"/>
    </location>
</feature>
<evidence type="ECO:0000256" key="6">
    <source>
        <dbReference type="ARBA" id="ARBA00022777"/>
    </source>
</evidence>
<feature type="transmembrane region" description="Helical" evidence="10">
    <location>
        <begin position="43"/>
        <end position="67"/>
    </location>
</feature>
<evidence type="ECO:0000256" key="2">
    <source>
        <dbReference type="ARBA" id="ARBA00012438"/>
    </source>
</evidence>
<accession>A0ABT6CCR8</accession>
<comment type="catalytic activity">
    <reaction evidence="1">
        <text>ATP + protein L-histidine = ADP + protein N-phospho-L-histidine.</text>
        <dbReference type="EC" id="2.7.13.3"/>
    </reaction>
</comment>
<dbReference type="Pfam" id="PF02518">
    <property type="entry name" value="HATPase_c"/>
    <property type="match status" value="1"/>
</dbReference>
<evidence type="ECO:0000256" key="10">
    <source>
        <dbReference type="PROSITE-ProRule" id="PRU00244"/>
    </source>
</evidence>
<keyword evidence="10" id="KW-1133">Transmembrane helix</keyword>
<dbReference type="EC" id="2.7.13.3" evidence="2"/>
<name>A0ABT6CCR8_9SPHN</name>
<dbReference type="InterPro" id="IPR029016">
    <property type="entry name" value="GAF-like_dom_sf"/>
</dbReference>
<dbReference type="PANTHER" id="PTHR43065:SF46">
    <property type="entry name" value="C4-DICARBOXYLATE TRANSPORT SENSOR PROTEIN DCTB"/>
    <property type="match status" value="1"/>
</dbReference>
<dbReference type="CDD" id="cd00156">
    <property type="entry name" value="REC"/>
    <property type="match status" value="1"/>
</dbReference>
<dbReference type="Proteomes" id="UP001222770">
    <property type="component" value="Unassembled WGS sequence"/>
</dbReference>
<evidence type="ECO:0000256" key="8">
    <source>
        <dbReference type="ARBA" id="ARBA00023012"/>
    </source>
</evidence>
<feature type="transmembrane region" description="Helical" evidence="10">
    <location>
        <begin position="79"/>
        <end position="99"/>
    </location>
</feature>
<feature type="transmembrane region" description="Helical" evidence="10">
    <location>
        <begin position="12"/>
        <end position="31"/>
    </location>
</feature>
<dbReference type="InterPro" id="IPR011006">
    <property type="entry name" value="CheY-like_superfamily"/>
</dbReference>
<dbReference type="SUPFAM" id="SSF52172">
    <property type="entry name" value="CheY-like"/>
    <property type="match status" value="1"/>
</dbReference>
<keyword evidence="7" id="KW-0067">ATP-binding</keyword>
<dbReference type="SMART" id="SM00065">
    <property type="entry name" value="GAF"/>
    <property type="match status" value="1"/>
</dbReference>
<dbReference type="InterPro" id="IPR036097">
    <property type="entry name" value="HisK_dim/P_sf"/>
</dbReference>
<dbReference type="Pfam" id="PF00512">
    <property type="entry name" value="HisKA"/>
    <property type="match status" value="1"/>
</dbReference>
<keyword evidence="8" id="KW-0902">Two-component regulatory system</keyword>
<organism evidence="14 15">
    <name type="scientific">Novosphingobium cyanobacteriorum</name>
    <dbReference type="NCBI Taxonomy" id="3024215"/>
    <lineage>
        <taxon>Bacteria</taxon>
        <taxon>Pseudomonadati</taxon>
        <taxon>Pseudomonadota</taxon>
        <taxon>Alphaproteobacteria</taxon>
        <taxon>Sphingomonadales</taxon>
        <taxon>Sphingomonadaceae</taxon>
        <taxon>Novosphingobium</taxon>
    </lineage>
</organism>